<organism evidence="3 4">
    <name type="scientific">Sinimarinibacterium flocculans</name>
    <dbReference type="NCBI Taxonomy" id="985250"/>
    <lineage>
        <taxon>Bacteria</taxon>
        <taxon>Pseudomonadati</taxon>
        <taxon>Pseudomonadota</taxon>
        <taxon>Gammaproteobacteria</taxon>
        <taxon>Nevskiales</taxon>
        <taxon>Nevskiaceae</taxon>
        <taxon>Sinimarinibacterium</taxon>
    </lineage>
</organism>
<dbReference type="PROSITE" id="PS51257">
    <property type="entry name" value="PROKAR_LIPOPROTEIN"/>
    <property type="match status" value="1"/>
</dbReference>
<dbReference type="Proteomes" id="UP000248330">
    <property type="component" value="Unassembled WGS sequence"/>
</dbReference>
<name>A0A318EEV1_9GAMM</name>
<proteinExistence type="predicted"/>
<evidence type="ECO:0008006" key="5">
    <source>
        <dbReference type="Google" id="ProtNLM"/>
    </source>
</evidence>
<dbReference type="AlphaFoldDB" id="A0A318EEV1"/>
<evidence type="ECO:0000313" key="3">
    <source>
        <dbReference type="EMBL" id="PXV70184.1"/>
    </source>
</evidence>
<keyword evidence="2" id="KW-0732">Signal</keyword>
<evidence type="ECO:0000313" key="4">
    <source>
        <dbReference type="Proteomes" id="UP000248330"/>
    </source>
</evidence>
<feature type="signal peptide" evidence="2">
    <location>
        <begin position="1"/>
        <end position="18"/>
    </location>
</feature>
<keyword evidence="4" id="KW-1185">Reference proteome</keyword>
<sequence length="71" mass="7936">MRSPALAAAIGATLALLAACSNRGVYEGTQAWRAQDCDVQSSRTERDDCREQARLTYPEYEKERDEALAER</sequence>
<feature type="region of interest" description="Disordered" evidence="1">
    <location>
        <begin position="43"/>
        <end position="71"/>
    </location>
</feature>
<dbReference type="EMBL" id="QICN01000002">
    <property type="protein sequence ID" value="PXV70184.1"/>
    <property type="molecule type" value="Genomic_DNA"/>
</dbReference>
<evidence type="ECO:0000256" key="1">
    <source>
        <dbReference type="SAM" id="MobiDB-lite"/>
    </source>
</evidence>
<dbReference type="OrthoDB" id="6387823at2"/>
<protein>
    <recommendedName>
        <fullName evidence="5">Lipoprotein</fullName>
    </recommendedName>
</protein>
<reference evidence="3 4" key="1">
    <citation type="submission" date="2018-04" db="EMBL/GenBank/DDBJ databases">
        <title>Genomic Encyclopedia of Type Strains, Phase IV (KMG-IV): sequencing the most valuable type-strain genomes for metagenomic binning, comparative biology and taxonomic classification.</title>
        <authorList>
            <person name="Goeker M."/>
        </authorList>
    </citation>
    <scope>NUCLEOTIDE SEQUENCE [LARGE SCALE GENOMIC DNA]</scope>
    <source>
        <strain evidence="3 4">DSM 104150</strain>
    </source>
</reference>
<dbReference type="RefSeq" id="WP_110263878.1">
    <property type="nucleotide sequence ID" value="NZ_CAWNXA010000002.1"/>
</dbReference>
<accession>A0A318EEV1</accession>
<comment type="caution">
    <text evidence="3">The sequence shown here is derived from an EMBL/GenBank/DDBJ whole genome shotgun (WGS) entry which is preliminary data.</text>
</comment>
<feature type="chain" id="PRO_5016340653" description="Lipoprotein" evidence="2">
    <location>
        <begin position="19"/>
        <end position="71"/>
    </location>
</feature>
<gene>
    <name evidence="3" type="ORF">C8D93_10236</name>
</gene>
<evidence type="ECO:0000256" key="2">
    <source>
        <dbReference type="SAM" id="SignalP"/>
    </source>
</evidence>